<comment type="similarity">
    <text evidence="2">Belongs to the autoinducer-2 exporter (AI-2E) (TC 2.A.86) family.</text>
</comment>
<name>S7T7B6_9BACT</name>
<dbReference type="STRING" id="1121439.dsat_0448"/>
<keyword evidence="6 8" id="KW-1133">Transmembrane helix</keyword>
<keyword evidence="10" id="KW-1185">Reference proteome</keyword>
<keyword evidence="7 8" id="KW-0472">Membrane</keyword>
<reference evidence="9 10" key="1">
    <citation type="journal article" date="2013" name="Genome Announc.">
        <title>Draft genome sequences for three mercury-methylating, sulfate-reducing bacteria.</title>
        <authorList>
            <person name="Brown S.D."/>
            <person name="Hurt R.A.Jr."/>
            <person name="Gilmour C.C."/>
            <person name="Elias D.A."/>
        </authorList>
    </citation>
    <scope>NUCLEOTIDE SEQUENCE [LARGE SCALE GENOMIC DNA]</scope>
    <source>
        <strain evidence="9 10">DSM 16529</strain>
    </source>
</reference>
<protein>
    <recommendedName>
        <fullName evidence="11">Permease</fullName>
    </recommendedName>
</protein>
<dbReference type="PATRIC" id="fig|1121439.3.peg.1800"/>
<dbReference type="AlphaFoldDB" id="S7T7B6"/>
<feature type="transmembrane region" description="Helical" evidence="8">
    <location>
        <begin position="12"/>
        <end position="30"/>
    </location>
</feature>
<dbReference type="RefSeq" id="WP_020887142.1">
    <property type="nucleotide sequence ID" value="NZ_ATHI01000026.1"/>
</dbReference>
<dbReference type="InterPro" id="IPR002549">
    <property type="entry name" value="AI-2E-like"/>
</dbReference>
<dbReference type="GO" id="GO:0005886">
    <property type="term" value="C:plasma membrane"/>
    <property type="evidence" value="ECO:0007669"/>
    <property type="project" value="UniProtKB-SubCell"/>
</dbReference>
<dbReference type="EMBL" id="ATHI01000026">
    <property type="protein sequence ID" value="EPR33007.1"/>
    <property type="molecule type" value="Genomic_DNA"/>
</dbReference>
<feature type="transmembrane region" description="Helical" evidence="8">
    <location>
        <begin position="290"/>
        <end position="307"/>
    </location>
</feature>
<comment type="caution">
    <text evidence="9">The sequence shown here is derived from an EMBL/GenBank/DDBJ whole genome shotgun (WGS) entry which is preliminary data.</text>
</comment>
<evidence type="ECO:0000313" key="10">
    <source>
        <dbReference type="Proteomes" id="UP000014975"/>
    </source>
</evidence>
<dbReference type="Proteomes" id="UP000014975">
    <property type="component" value="Unassembled WGS sequence"/>
</dbReference>
<evidence type="ECO:0008006" key="11">
    <source>
        <dbReference type="Google" id="ProtNLM"/>
    </source>
</evidence>
<evidence type="ECO:0000256" key="4">
    <source>
        <dbReference type="ARBA" id="ARBA00022475"/>
    </source>
</evidence>
<feature type="transmembrane region" description="Helical" evidence="8">
    <location>
        <begin position="36"/>
        <end position="54"/>
    </location>
</feature>
<organism evidence="9 10">
    <name type="scientific">Alkalidesulfovibrio alkalitolerans DSM 16529</name>
    <dbReference type="NCBI Taxonomy" id="1121439"/>
    <lineage>
        <taxon>Bacteria</taxon>
        <taxon>Pseudomonadati</taxon>
        <taxon>Thermodesulfobacteriota</taxon>
        <taxon>Desulfovibrionia</taxon>
        <taxon>Desulfovibrionales</taxon>
        <taxon>Desulfovibrionaceae</taxon>
        <taxon>Alkalidesulfovibrio</taxon>
    </lineage>
</organism>
<feature type="transmembrane region" description="Helical" evidence="8">
    <location>
        <begin position="327"/>
        <end position="358"/>
    </location>
</feature>
<evidence type="ECO:0000256" key="6">
    <source>
        <dbReference type="ARBA" id="ARBA00022989"/>
    </source>
</evidence>
<dbReference type="GO" id="GO:0055085">
    <property type="term" value="P:transmembrane transport"/>
    <property type="evidence" value="ECO:0007669"/>
    <property type="project" value="TreeGrafter"/>
</dbReference>
<keyword evidence="5 8" id="KW-0812">Transmembrane</keyword>
<keyword evidence="4" id="KW-1003">Cell membrane</keyword>
<keyword evidence="3" id="KW-0813">Transport</keyword>
<feature type="transmembrane region" description="Helical" evidence="8">
    <location>
        <begin position="170"/>
        <end position="189"/>
    </location>
</feature>
<evidence type="ECO:0000313" key="9">
    <source>
        <dbReference type="EMBL" id="EPR33007.1"/>
    </source>
</evidence>
<accession>S7T7B6</accession>
<evidence type="ECO:0000256" key="7">
    <source>
        <dbReference type="ARBA" id="ARBA00023136"/>
    </source>
</evidence>
<evidence type="ECO:0000256" key="3">
    <source>
        <dbReference type="ARBA" id="ARBA00022448"/>
    </source>
</evidence>
<feature type="transmembrane region" description="Helical" evidence="8">
    <location>
        <begin position="66"/>
        <end position="88"/>
    </location>
</feature>
<dbReference type="eggNOG" id="COG0628">
    <property type="taxonomic scope" value="Bacteria"/>
</dbReference>
<dbReference type="PANTHER" id="PTHR21716:SF53">
    <property type="entry name" value="PERMEASE PERM-RELATED"/>
    <property type="match status" value="1"/>
</dbReference>
<proteinExistence type="inferred from homology"/>
<evidence type="ECO:0000256" key="8">
    <source>
        <dbReference type="SAM" id="Phobius"/>
    </source>
</evidence>
<feature type="transmembrane region" description="Helical" evidence="8">
    <location>
        <begin position="229"/>
        <end position="257"/>
    </location>
</feature>
<dbReference type="Pfam" id="PF01594">
    <property type="entry name" value="AI-2E_transport"/>
    <property type="match status" value="1"/>
</dbReference>
<evidence type="ECO:0000256" key="5">
    <source>
        <dbReference type="ARBA" id="ARBA00022692"/>
    </source>
</evidence>
<evidence type="ECO:0000256" key="2">
    <source>
        <dbReference type="ARBA" id="ARBA00009773"/>
    </source>
</evidence>
<dbReference type="PANTHER" id="PTHR21716">
    <property type="entry name" value="TRANSMEMBRANE PROTEIN"/>
    <property type="match status" value="1"/>
</dbReference>
<sequence>MILDDKPYTLDRIFRIAVGVVFLVGLVLTLRWFSDVLLPFAIALVLAYLLNPVVRAAQNRLGGRRVPAVLLTLTLVAGILGFLVWLLLPMVVRETAQSAALLAQAAARSDWAEFLARYLPEDIWSEIRRLLLHSDVQQMLRSGRALDAAQAILQRLVPGVWNVVSGATSLLLGFVGLSVIVLYLALLLVDFERVARTWKEYLPGEWRERVAGFLREFENAMARYFRAQALVASIVGVCFATGFWLIGLPFAIVYGLLLGLMNMVPYLQLLGMPPAFFLALVMAAKGDMSVWMALGLVALVFALVQVLQDGFLIPKLVGDATGLAPWLVLLSLSIWGKLLGLLGLIIAIPATCLVLAWYRRYLARLGTPPPSISPE</sequence>
<dbReference type="OrthoDB" id="1010875at2"/>
<gene>
    <name evidence="9" type="ORF">dsat_0448</name>
</gene>
<comment type="subcellular location">
    <subcellularLocation>
        <location evidence="1">Cell membrane</location>
        <topology evidence="1">Multi-pass membrane protein</topology>
    </subcellularLocation>
</comment>
<evidence type="ECO:0000256" key="1">
    <source>
        <dbReference type="ARBA" id="ARBA00004651"/>
    </source>
</evidence>
<feature type="transmembrane region" description="Helical" evidence="8">
    <location>
        <begin position="263"/>
        <end position="283"/>
    </location>
</feature>